<comment type="caution">
    <text evidence="2">The sequence shown here is derived from an EMBL/GenBank/DDBJ whole genome shotgun (WGS) entry which is preliminary data.</text>
</comment>
<feature type="compositionally biased region" description="Polar residues" evidence="1">
    <location>
        <begin position="1100"/>
        <end position="1132"/>
    </location>
</feature>
<feature type="region of interest" description="Disordered" evidence="1">
    <location>
        <begin position="976"/>
        <end position="1154"/>
    </location>
</feature>
<proteinExistence type="predicted"/>
<sequence>AMIYDDKTIDEVLEMEKVEYQEQQNPLRADELKDPHRAIKIELLGIIATYQEPVCSNRIFRDYEEINGYQLDPTRYGFKNFTSMMRTFSDKFNCHVDFTKTMYSAKTTERSAHLQDLIRNQITIEEKRRRDMRRARSFSRPRRRNNYGAGIFYAQNFMPLMSDDRTEEERIADNLISFGRSLAEAESRGRGPNWGGMRSRNGEESSDDDEPWPGHRSKSVPPSRGKDTGDVIDDPNASGSSFEDCTNPFRVQNNERIRDIVIRYGEMDDAGRKGLALADVVAKFKEEHRQPLGGVPNIREDRLLEKMKKVDTTEWMVEKMADDVAYVIIEAATLKRVKDVDSGVSTMSPKEESTEAPKSPSVSPVGKRMLQFHLNRANFSNNRMDTRERVLQERAKSASDLSRFVADSDGDPVAMDSMDSMEEDEPEEVQGGPIPQYDRAAIMALNDQVVLEGQVVAKVTGLRLLRAQTSPASGSSSSHSSLSGSRRGVRTGGLASRPTPPVNSSSMWSSQTPSAARPSSGFGSFGTFKNAAPPANQSGDSDDDDASAIIQPSQSNLAFKLPTFGKDNEDSGYSELLEDPDKQRPPGSELRRQMRAHLGIPSDGEASPPLPPPGLPPMAAPPGMIIAPPPHILYPLVPHPFPPGVWIPNHTMLMPQPPPPSPGFLLPPGLPVSLPPPPPGMLFPPGLTPLAMVPTPPPGLWIAPLLHPPGLPLPHKDQPVEFRGEVYYERPKVWPPPVKIEERRADKRETRPLLIEVPRDAAAAASGSPSSTSAGPAPSLPSFGTSSQSIPSSVPAPRPLPTFGGAKLSPPSSTTSMAKTSVSSESAQKGSELLGATIQLIGKLQSGATVYMREIERTPVEDVVASNPDFFDIDEKDERIHLLHKDVNPKLLSVDGKTLGELAGEEKKQEEPAKASRAGAFSRPNPPTFGGVRPMPTFGGNRPTNNEEKPTAIASQLPTFGGNRLGKVVEEVIERPASSMPISAETSEPPKPLREMPTFGTTKPRKLIEVIEDPEPVPAAVERKPSINEQPTPLAGMPSFGTRSQEVQRPDSARSIRSEDEPRKLPSFGGVKVGEQPRPVQRADSISSMSNSSDDEGTQESKYTTAASGFSSRNGESMQSLSTASVHSSQETIEAEENEVVTRAAEESNGPDSFPVHKDISMLCKKEHLAFDSVHKGQIHMAALLTSFDPNRLVLTLHEDNMMDQLQLIMRDLRTAYVDKTPLSVVKPGQFAVAINGEIILRVVVLRHSVEDKNNFVVACLDFNAILTVEKVNLFEMFDRFGVHAVRASTFVARINGMEHLTASGHAGVKMAVKNGEDPNDDSVKAFQPFVFHGVDENGELVVDVAIVMGTEVVWMGEAFSRFVASPTRNTGIANPNIKDAIEYAVRRDLPGYEKTGTVEIVCDMVPPNEMDLLTTRSDSLDRGLERTSFAPVKREEKEEGELDSSHDESTTSERTTVDRHAAGDFVREVKEELPDDEFVVVAPLGSKPIFDVESMVSLIRKFNAKGENVEVDVIKSMARALILSVNKTLTTLGDRGALIANAEALEAIDMA</sequence>
<feature type="region of interest" description="Disordered" evidence="1">
    <location>
        <begin position="341"/>
        <end position="364"/>
    </location>
</feature>
<protein>
    <recommendedName>
        <fullName evidence="4">HTH OST-type domain-containing protein</fullName>
    </recommendedName>
</protein>
<gene>
    <name evidence="2" type="ORF">PMAYCL1PPCAC_28481</name>
</gene>
<dbReference type="InterPro" id="IPR041966">
    <property type="entry name" value="LOTUS-like"/>
</dbReference>
<feature type="compositionally biased region" description="Low complexity" evidence="1">
    <location>
        <begin position="470"/>
        <end position="486"/>
    </location>
</feature>
<feature type="region of interest" description="Disordered" evidence="1">
    <location>
        <begin position="394"/>
        <end position="433"/>
    </location>
</feature>
<accession>A0AAN5D8D8</accession>
<dbReference type="EMBL" id="BTRK01000006">
    <property type="protein sequence ID" value="GMR58286.1"/>
    <property type="molecule type" value="Genomic_DNA"/>
</dbReference>
<feature type="non-terminal residue" evidence="2">
    <location>
        <position position="1"/>
    </location>
</feature>
<evidence type="ECO:0000256" key="1">
    <source>
        <dbReference type="SAM" id="MobiDB-lite"/>
    </source>
</evidence>
<feature type="compositionally biased region" description="Basic and acidic residues" evidence="1">
    <location>
        <begin position="904"/>
        <end position="914"/>
    </location>
</feature>
<dbReference type="Gene3D" id="3.30.420.610">
    <property type="entry name" value="LOTUS domain-like"/>
    <property type="match status" value="1"/>
</dbReference>
<feature type="compositionally biased region" description="Basic and acidic residues" evidence="1">
    <location>
        <begin position="1433"/>
        <end position="1458"/>
    </location>
</feature>
<feature type="compositionally biased region" description="Low complexity" evidence="1">
    <location>
        <begin position="761"/>
        <end position="782"/>
    </location>
</feature>
<feature type="region of interest" description="Disordered" evidence="1">
    <location>
        <begin position="468"/>
        <end position="590"/>
    </location>
</feature>
<reference evidence="3" key="1">
    <citation type="submission" date="2022-10" db="EMBL/GenBank/DDBJ databases">
        <title>Genome assembly of Pristionchus species.</title>
        <authorList>
            <person name="Yoshida K."/>
            <person name="Sommer R.J."/>
        </authorList>
    </citation>
    <scope>NUCLEOTIDE SEQUENCE [LARGE SCALE GENOMIC DNA]</scope>
    <source>
        <strain evidence="3">RS5460</strain>
    </source>
</reference>
<feature type="compositionally biased region" description="Basic and acidic residues" evidence="1">
    <location>
        <begin position="579"/>
        <end position="590"/>
    </location>
</feature>
<feature type="region of interest" description="Disordered" evidence="1">
    <location>
        <begin position="744"/>
        <end position="829"/>
    </location>
</feature>
<organism evidence="2 3">
    <name type="scientific">Pristionchus mayeri</name>
    <dbReference type="NCBI Taxonomy" id="1317129"/>
    <lineage>
        <taxon>Eukaryota</taxon>
        <taxon>Metazoa</taxon>
        <taxon>Ecdysozoa</taxon>
        <taxon>Nematoda</taxon>
        <taxon>Chromadorea</taxon>
        <taxon>Rhabditida</taxon>
        <taxon>Rhabditina</taxon>
        <taxon>Diplogasteromorpha</taxon>
        <taxon>Diplogasteroidea</taxon>
        <taxon>Neodiplogasteridae</taxon>
        <taxon>Pristionchus</taxon>
    </lineage>
</organism>
<feature type="compositionally biased region" description="Polar residues" evidence="1">
    <location>
        <begin position="783"/>
        <end position="792"/>
    </location>
</feature>
<name>A0AAN5D8D8_9BILA</name>
<feature type="region of interest" description="Disordered" evidence="1">
    <location>
        <begin position="186"/>
        <end position="248"/>
    </location>
</feature>
<feature type="region of interest" description="Disordered" evidence="1">
    <location>
        <begin position="903"/>
        <end position="946"/>
    </location>
</feature>
<evidence type="ECO:0000313" key="3">
    <source>
        <dbReference type="Proteomes" id="UP001328107"/>
    </source>
</evidence>
<keyword evidence="3" id="KW-1185">Reference proteome</keyword>
<feature type="compositionally biased region" description="Acidic residues" evidence="1">
    <location>
        <begin position="419"/>
        <end position="428"/>
    </location>
</feature>
<evidence type="ECO:0008006" key="4">
    <source>
        <dbReference type="Google" id="ProtNLM"/>
    </source>
</evidence>
<feature type="region of interest" description="Disordered" evidence="1">
    <location>
        <begin position="1425"/>
        <end position="1458"/>
    </location>
</feature>
<evidence type="ECO:0000313" key="2">
    <source>
        <dbReference type="EMBL" id="GMR58286.1"/>
    </source>
</evidence>
<feature type="compositionally biased region" description="Polar residues" evidence="1">
    <location>
        <begin position="810"/>
        <end position="829"/>
    </location>
</feature>
<feature type="compositionally biased region" description="Basic and acidic residues" evidence="1">
    <location>
        <begin position="1046"/>
        <end position="1064"/>
    </location>
</feature>
<dbReference type="Proteomes" id="UP001328107">
    <property type="component" value="Unassembled WGS sequence"/>
</dbReference>
<feature type="compositionally biased region" description="Polar residues" evidence="1">
    <location>
        <begin position="237"/>
        <end position="248"/>
    </location>
</feature>
<feature type="compositionally biased region" description="Polar residues" evidence="1">
    <location>
        <begin position="502"/>
        <end position="514"/>
    </location>
</feature>